<keyword evidence="3 7" id="KW-0812">Transmembrane</keyword>
<feature type="transmembrane region" description="Helical" evidence="7">
    <location>
        <begin position="665"/>
        <end position="685"/>
    </location>
</feature>
<dbReference type="GeneID" id="71927156"/>
<feature type="region of interest" description="Disordered" evidence="6">
    <location>
        <begin position="243"/>
        <end position="332"/>
    </location>
</feature>
<feature type="region of interest" description="Disordered" evidence="6">
    <location>
        <begin position="143"/>
        <end position="216"/>
    </location>
</feature>
<evidence type="ECO:0000256" key="1">
    <source>
        <dbReference type="ARBA" id="ARBA00004651"/>
    </source>
</evidence>
<dbReference type="Pfam" id="PF03176">
    <property type="entry name" value="MMPL"/>
    <property type="match status" value="2"/>
</dbReference>
<organism evidence="9 10">
    <name type="scientific">Halocatena salina</name>
    <dbReference type="NCBI Taxonomy" id="2934340"/>
    <lineage>
        <taxon>Archaea</taxon>
        <taxon>Methanobacteriati</taxon>
        <taxon>Methanobacteriota</taxon>
        <taxon>Stenosarchaea group</taxon>
        <taxon>Halobacteria</taxon>
        <taxon>Halobacteriales</taxon>
        <taxon>Natronomonadaceae</taxon>
        <taxon>Halocatena</taxon>
    </lineage>
</organism>
<dbReference type="Gene3D" id="1.20.1640.10">
    <property type="entry name" value="Multidrug efflux transporter AcrB transmembrane domain"/>
    <property type="match status" value="2"/>
</dbReference>
<dbReference type="KEGG" id="haad:MW046_03875"/>
<dbReference type="PROSITE" id="PS50156">
    <property type="entry name" value="SSD"/>
    <property type="match status" value="2"/>
</dbReference>
<dbReference type="SUPFAM" id="SSF82866">
    <property type="entry name" value="Multidrug efflux transporter AcrB transmembrane domain"/>
    <property type="match status" value="2"/>
</dbReference>
<name>A0A8U0A3B7_9EURY</name>
<feature type="transmembrane region" description="Helical" evidence="7">
    <location>
        <begin position="1169"/>
        <end position="1189"/>
    </location>
</feature>
<evidence type="ECO:0000256" key="7">
    <source>
        <dbReference type="SAM" id="Phobius"/>
    </source>
</evidence>
<dbReference type="InterPro" id="IPR018159">
    <property type="entry name" value="Spectrin/alpha-actinin"/>
</dbReference>
<feature type="transmembrane region" description="Helical" evidence="7">
    <location>
        <begin position="1033"/>
        <end position="1055"/>
    </location>
</feature>
<evidence type="ECO:0000256" key="3">
    <source>
        <dbReference type="ARBA" id="ARBA00022692"/>
    </source>
</evidence>
<accession>A0A8U0A3B7</accession>
<feature type="transmembrane region" description="Helical" evidence="7">
    <location>
        <begin position="1137"/>
        <end position="1157"/>
    </location>
</feature>
<dbReference type="PANTHER" id="PTHR33406:SF13">
    <property type="entry name" value="MEMBRANE PROTEIN YDFJ"/>
    <property type="match status" value="1"/>
</dbReference>
<dbReference type="RefSeq" id="WP_247994255.1">
    <property type="nucleotide sequence ID" value="NZ_CP096019.1"/>
</dbReference>
<comment type="subcellular location">
    <subcellularLocation>
        <location evidence="1">Cell membrane</location>
        <topology evidence="1">Multi-pass membrane protein</topology>
    </subcellularLocation>
</comment>
<dbReference type="Gene3D" id="1.10.287.2610">
    <property type="match status" value="1"/>
</dbReference>
<feature type="compositionally biased region" description="Basic and acidic residues" evidence="6">
    <location>
        <begin position="315"/>
        <end position="330"/>
    </location>
</feature>
<dbReference type="PANTHER" id="PTHR33406">
    <property type="entry name" value="MEMBRANE PROTEIN MJ1562-RELATED"/>
    <property type="match status" value="1"/>
</dbReference>
<feature type="domain" description="SSD" evidence="8">
    <location>
        <begin position="638"/>
        <end position="763"/>
    </location>
</feature>
<evidence type="ECO:0000313" key="9">
    <source>
        <dbReference type="EMBL" id="UPM43592.1"/>
    </source>
</evidence>
<dbReference type="AlphaFoldDB" id="A0A8U0A3B7"/>
<proteinExistence type="predicted"/>
<feature type="transmembrane region" description="Helical" evidence="7">
    <location>
        <begin position="1061"/>
        <end position="1083"/>
    </location>
</feature>
<feature type="transmembrane region" description="Helical" evidence="7">
    <location>
        <begin position="804"/>
        <end position="823"/>
    </location>
</feature>
<feature type="transmembrane region" description="Helical" evidence="7">
    <location>
        <begin position="612"/>
        <end position="631"/>
    </location>
</feature>
<feature type="transmembrane region" description="Helical" evidence="7">
    <location>
        <begin position="1090"/>
        <end position="1108"/>
    </location>
</feature>
<feature type="compositionally biased region" description="Basic and acidic residues" evidence="6">
    <location>
        <begin position="386"/>
        <end position="443"/>
    </location>
</feature>
<dbReference type="InterPro" id="IPR004869">
    <property type="entry name" value="MMPL_dom"/>
</dbReference>
<dbReference type="CDD" id="cd00176">
    <property type="entry name" value="SPEC"/>
    <property type="match status" value="2"/>
</dbReference>
<evidence type="ECO:0000256" key="5">
    <source>
        <dbReference type="ARBA" id="ARBA00023136"/>
    </source>
</evidence>
<feature type="compositionally biased region" description="Polar residues" evidence="6">
    <location>
        <begin position="366"/>
        <end position="384"/>
    </location>
</feature>
<dbReference type="InterPro" id="IPR000731">
    <property type="entry name" value="SSD"/>
</dbReference>
<feature type="transmembrane region" description="Helical" evidence="7">
    <location>
        <begin position="738"/>
        <end position="758"/>
    </location>
</feature>
<feature type="compositionally biased region" description="Basic and acidic residues" evidence="6">
    <location>
        <begin position="243"/>
        <end position="308"/>
    </location>
</feature>
<feature type="transmembrane region" description="Helical" evidence="7">
    <location>
        <begin position="705"/>
        <end position="726"/>
    </location>
</feature>
<keyword evidence="10" id="KW-1185">Reference proteome</keyword>
<dbReference type="GO" id="GO:0005886">
    <property type="term" value="C:plasma membrane"/>
    <property type="evidence" value="ECO:0007669"/>
    <property type="project" value="UniProtKB-SubCell"/>
</dbReference>
<evidence type="ECO:0000313" key="10">
    <source>
        <dbReference type="Proteomes" id="UP000831768"/>
    </source>
</evidence>
<feature type="transmembrane region" description="Helical" evidence="7">
    <location>
        <begin position="638"/>
        <end position="659"/>
    </location>
</feature>
<feature type="domain" description="SSD" evidence="8">
    <location>
        <begin position="1028"/>
        <end position="1188"/>
    </location>
</feature>
<feature type="compositionally biased region" description="Basic and acidic residues" evidence="6">
    <location>
        <begin position="143"/>
        <end position="184"/>
    </location>
</feature>
<evidence type="ECO:0000256" key="4">
    <source>
        <dbReference type="ARBA" id="ARBA00022989"/>
    </source>
</evidence>
<evidence type="ECO:0000259" key="8">
    <source>
        <dbReference type="PROSITE" id="PS50156"/>
    </source>
</evidence>
<evidence type="ECO:0000256" key="2">
    <source>
        <dbReference type="ARBA" id="ARBA00022475"/>
    </source>
</evidence>
<feature type="compositionally biased region" description="Basic and acidic residues" evidence="6">
    <location>
        <begin position="191"/>
        <end position="216"/>
    </location>
</feature>
<dbReference type="Proteomes" id="UP000831768">
    <property type="component" value="Chromosome"/>
</dbReference>
<dbReference type="EMBL" id="CP096019">
    <property type="protein sequence ID" value="UPM43592.1"/>
    <property type="molecule type" value="Genomic_DNA"/>
</dbReference>
<protein>
    <submittedName>
        <fullName evidence="9">MMPL family transporter</fullName>
    </submittedName>
</protein>
<sequence>MGVLERLSAGVTRYRRPVIVALLLMTVVMGAGAPMITQSSSLDSFQSDTGQAAQAEEYISENFTSQDENATSVQIIVRDDNVLSKESLLRQLRLQRALKNNSTINGTLANDSTVGVASVVSTAAVQMDRAESLQERGKAIEREGESLQERGKELQQRSESLNESREELQQRSEQLKQDGNELQERGQALQERADELNQSRAELQADPRELKQRADELNQSRAELQADSRELKQRADELNQSRAELQADSRELKQRADELNQSRAELNQRRERLEQRADELNETRDSLEERAKNITAREKQLAEDRRSGDVPPSELEQRREQLERDERELANDTITLKQRADELESDRAALERDGQALKERARKLNQSRNELQNRSQKLQEQGQQLKADREKLEQRGQQLEERGQQLKADREKLEQRGQQLEERGQQLKADREKLEQRKRELEQRQQQLENDAQELNQSAKALQNDSEALKSDREALEQKVEQLEADRNELQNNETQLSITKQIDVLESRNRSEITTAVDAVLGGNSTDEDNGAFAFMPSDYDPGDDTANATMVVVTQSANGTSMGGTTSERLVNSQLAIEEIAHENYDSQQVSVFGAGVITDEIERSMTDSLAIVGPLALVFVLIVLVIAYRDLLDILLGLFGIGVVLVWTFGFMGWAGIAFNQIFIAVPVLLIGLSIDYAIHVFMRHRESREHVDGIRHSMRSALSGIAVALVLVTLTAVIGFLSNLTSSVPPIREFGIVSAVGISAALLVFGLLIPALKVEFDSLLEARGWDRHKRAVGTGGGTLGSLLAGGATAARRAPHVVVLIALLLTVAGGVGASQVDTSFAQEDFLADDPDGWMESLPEPFAPGEYTAKESMSFVNDRFVREDSSAALLIQGNVTDPKTMTAIDRAEQNASDKEVTATLSNGDSDIMSPLSAMEDVAAQNESFNQTFTDADTDGDGVPDRNLDAVYDSLYETAPDTASSVIQRTDDEEYEALHMTVSIDGGAGGQAVTDQMRTVASSVEETDHLQATATGQPIVFKNVQDQLLRTVIESLLITLGVTFVFLMFVYRYLYGSASLGFVTMLPVGFSVSWILGTMYLLDIPFNVITGLITSLTVGLGIAYSIHLSERYSLELDDATTAWEALETAVTGTGGALLGSAATTVGGFGVLAFAILPPLQQFGIITGLTIIYAFLASVVVLPSLLVLWTRWFGPGDAFETTSTSFGTTGEEAYTDD</sequence>
<feature type="region of interest" description="Disordered" evidence="6">
    <location>
        <begin position="366"/>
        <end position="452"/>
    </location>
</feature>
<gene>
    <name evidence="9" type="ORF">MW046_03875</name>
</gene>
<keyword evidence="5 7" id="KW-0472">Membrane</keyword>
<reference evidence="9" key="1">
    <citation type="submission" date="2022-04" db="EMBL/GenBank/DDBJ databases">
        <title>Halocatena sp. nov., isolated from a salt lake.</title>
        <authorList>
            <person name="Cui H.-L."/>
        </authorList>
    </citation>
    <scope>NUCLEOTIDE SEQUENCE</scope>
    <source>
        <strain evidence="9">AD-1</strain>
    </source>
</reference>
<evidence type="ECO:0000256" key="6">
    <source>
        <dbReference type="SAM" id="MobiDB-lite"/>
    </source>
</evidence>
<dbReference type="InterPro" id="IPR050545">
    <property type="entry name" value="Mycobact_MmpL"/>
</dbReference>
<keyword evidence="4 7" id="KW-1133">Transmembrane helix</keyword>
<keyword evidence="2" id="KW-1003">Cell membrane</keyword>